<evidence type="ECO:0000313" key="3">
    <source>
        <dbReference type="Proteomes" id="UP000010091"/>
    </source>
</evidence>
<organism evidence="2 3">
    <name type="scientific">Cryptococcus neoformans (strain H99 / ATCC 208821 / CBS 10515 / FGSC 9487)</name>
    <name type="common">Cryptococcus neoformans var. grubii serotype A</name>
    <dbReference type="NCBI Taxonomy" id="235443"/>
    <lineage>
        <taxon>Eukaryota</taxon>
        <taxon>Fungi</taxon>
        <taxon>Dikarya</taxon>
        <taxon>Basidiomycota</taxon>
        <taxon>Agaricomycotina</taxon>
        <taxon>Tremellomycetes</taxon>
        <taxon>Tremellales</taxon>
        <taxon>Cryptococcaceae</taxon>
        <taxon>Cryptococcus</taxon>
        <taxon>Cryptococcus neoformans species complex</taxon>
    </lineage>
</organism>
<sequence>MPREPQTTKRPPILAPQHRAQRIGDLLEREEYEYRTWILLLFTIEYCWVGEPGPCYANITFKSKDMGYLKSHDMSMTFSETDASKILNQLMPSKTRTNNAAEEISEVPSSNQPSSTTASIRIPDIEIVFSYGHPKAGAEGSESKSTDSQKKRMAFPPISSEQSLPRAMSYVFGCGYQMFRLLRALAVCGTRFARIWTLSDCRGRRTFAVETSRPLGNSSPMVAADFFLAKSVSAFSHNLIIPSPSTHSFAVAYRKCGFLKRTFSHVCDSILSYTVESALQPRYENTLTMA</sequence>
<dbReference type="EMBL" id="CP003832">
    <property type="protein sequence ID" value="AFR98542.1"/>
    <property type="molecule type" value="Genomic_DNA"/>
</dbReference>
<evidence type="ECO:0000313" key="2">
    <source>
        <dbReference type="EMBL" id="AFR98542.1"/>
    </source>
</evidence>
<feature type="region of interest" description="Disordered" evidence="1">
    <location>
        <begin position="136"/>
        <end position="158"/>
    </location>
</feature>
<evidence type="ECO:0000256" key="1">
    <source>
        <dbReference type="SAM" id="MobiDB-lite"/>
    </source>
</evidence>
<feature type="compositionally biased region" description="Basic and acidic residues" evidence="1">
    <location>
        <begin position="141"/>
        <end position="150"/>
    </location>
</feature>
<dbReference type="GeneID" id="23889518"/>
<reference evidence="2 3" key="1">
    <citation type="journal article" date="2014" name="PLoS Genet.">
        <title>Analysis of the genome and transcriptome of Cryptococcus neoformans var. grubii reveals complex RNA expression and microevolution leading to virulence attenuation.</title>
        <authorList>
            <person name="Janbon G."/>
            <person name="Ormerod K.L."/>
            <person name="Paulet D."/>
            <person name="Byrnes E.J.III."/>
            <person name="Yadav V."/>
            <person name="Chatterjee G."/>
            <person name="Mullapudi N."/>
            <person name="Hon C.C."/>
            <person name="Billmyre R.B."/>
            <person name="Brunel F."/>
            <person name="Bahn Y.S."/>
            <person name="Chen W."/>
            <person name="Chen Y."/>
            <person name="Chow E.W."/>
            <person name="Coppee J.Y."/>
            <person name="Floyd-Averette A."/>
            <person name="Gaillardin C."/>
            <person name="Gerik K.J."/>
            <person name="Goldberg J."/>
            <person name="Gonzalez-Hilarion S."/>
            <person name="Gujja S."/>
            <person name="Hamlin J.L."/>
            <person name="Hsueh Y.P."/>
            <person name="Ianiri G."/>
            <person name="Jones S."/>
            <person name="Kodira C.D."/>
            <person name="Kozubowski L."/>
            <person name="Lam W."/>
            <person name="Marra M."/>
            <person name="Mesner L.D."/>
            <person name="Mieczkowski P.A."/>
            <person name="Moyrand F."/>
            <person name="Nielsen K."/>
            <person name="Proux C."/>
            <person name="Rossignol T."/>
            <person name="Schein J.E."/>
            <person name="Sun S."/>
            <person name="Wollschlaeger C."/>
            <person name="Wood I.A."/>
            <person name="Zeng Q."/>
            <person name="Neuveglise C."/>
            <person name="Newlon C.S."/>
            <person name="Perfect J.R."/>
            <person name="Lodge J.K."/>
            <person name="Idnurm A."/>
            <person name="Stajich J.E."/>
            <person name="Kronstad J.W."/>
            <person name="Sanyal K."/>
            <person name="Heitman J."/>
            <person name="Fraser J.A."/>
            <person name="Cuomo C.A."/>
            <person name="Dietrich F.S."/>
        </authorList>
    </citation>
    <scope>NUCLEOTIDE SEQUENCE [LARGE SCALE GENOMIC DNA]</scope>
    <source>
        <strain evidence="3">H99 / ATCC 208821 / CBS 10515 / FGSC 9487</strain>
    </source>
</reference>
<gene>
    <name evidence="2" type="ORF">CNAG_06307</name>
</gene>
<dbReference type="AlphaFoldDB" id="J9VVQ8"/>
<proteinExistence type="predicted"/>
<protein>
    <submittedName>
        <fullName evidence="2">Uncharacterized protein</fullName>
    </submittedName>
</protein>
<accession>J9VVQ8</accession>
<dbReference type="Proteomes" id="UP000010091">
    <property type="component" value="Chromosome 13"/>
</dbReference>
<name>J9VVQ8_CRYN9</name>
<dbReference type="HOGENOM" id="CLU_077172_0_0_1"/>
<keyword evidence="3" id="KW-1185">Reference proteome</keyword>
<dbReference type="KEGG" id="cng:CNAG_06307"/>
<dbReference type="RefSeq" id="XP_012053399.1">
    <property type="nucleotide sequence ID" value="XM_012198009.1"/>
</dbReference>
<dbReference type="VEuPathDB" id="FungiDB:CNAG_06307"/>